<keyword evidence="1" id="KW-0547">Nucleotide-binding</keyword>
<dbReference type="PIRSF" id="PIRSF005303">
    <property type="entry name" value="Thiam_monoph_kin"/>
    <property type="match status" value="1"/>
</dbReference>
<dbReference type="Gene3D" id="3.90.650.10">
    <property type="entry name" value="PurM-like C-terminal domain"/>
    <property type="match status" value="1"/>
</dbReference>
<dbReference type="OrthoDB" id="9802811at2"/>
<dbReference type="InterPro" id="IPR006283">
    <property type="entry name" value="ThiL-like"/>
</dbReference>
<feature type="domain" description="PurM-like N-terminal" evidence="2">
    <location>
        <begin position="27"/>
        <end position="141"/>
    </location>
</feature>
<dbReference type="InterPro" id="IPR036921">
    <property type="entry name" value="PurM-like_N_sf"/>
</dbReference>
<dbReference type="PANTHER" id="PTHR30270:SF0">
    <property type="entry name" value="THIAMINE-MONOPHOSPHATE KINASE"/>
    <property type="match status" value="1"/>
</dbReference>
<dbReference type="PANTHER" id="PTHR30270">
    <property type="entry name" value="THIAMINE-MONOPHOSPHATE KINASE"/>
    <property type="match status" value="1"/>
</dbReference>
<dbReference type="InterPro" id="IPR036676">
    <property type="entry name" value="PurM-like_C_sf"/>
</dbReference>
<feature type="binding site" evidence="1">
    <location>
        <position position="29"/>
    </location>
    <ligand>
        <name>Mg(2+)</name>
        <dbReference type="ChEBI" id="CHEBI:18420"/>
        <label>4</label>
    </ligand>
</feature>
<feature type="domain" description="PurM-like C-terminal" evidence="3">
    <location>
        <begin position="153"/>
        <end position="307"/>
    </location>
</feature>
<feature type="binding site" evidence="1">
    <location>
        <position position="217"/>
    </location>
    <ligand>
        <name>Mg(2+)</name>
        <dbReference type="ChEBI" id="CHEBI:18420"/>
        <label>3</label>
    </ligand>
</feature>
<dbReference type="NCBIfam" id="TIGR01379">
    <property type="entry name" value="thiL"/>
    <property type="match status" value="1"/>
</dbReference>
<dbReference type="GO" id="GO:0005524">
    <property type="term" value="F:ATP binding"/>
    <property type="evidence" value="ECO:0007669"/>
    <property type="project" value="UniProtKB-UniRule"/>
</dbReference>
<keyword evidence="1" id="KW-0460">Magnesium</keyword>
<feature type="binding site" evidence="1">
    <location>
        <position position="46"/>
    </location>
    <ligand>
        <name>Mg(2+)</name>
        <dbReference type="ChEBI" id="CHEBI:18420"/>
        <label>2</label>
    </ligand>
</feature>
<protein>
    <recommendedName>
        <fullName evidence="1">Thiamine-monophosphate kinase</fullName>
        <shortName evidence="1">TMP kinase</shortName>
        <shortName evidence="1">Thiamine-phosphate kinase</shortName>
        <ecNumber evidence="1">2.7.4.16</ecNumber>
    </recommendedName>
</protein>
<feature type="binding site" evidence="1">
    <location>
        <position position="220"/>
    </location>
    <ligand>
        <name>Mg(2+)</name>
        <dbReference type="ChEBI" id="CHEBI:18420"/>
        <label>5</label>
    </ligand>
</feature>
<feature type="binding site" evidence="1">
    <location>
        <position position="75"/>
    </location>
    <ligand>
        <name>Mg(2+)</name>
        <dbReference type="ChEBI" id="CHEBI:18420"/>
        <label>4</label>
    </ligand>
</feature>
<keyword evidence="1" id="KW-0784">Thiamine biosynthesis</keyword>
<feature type="binding site" evidence="1">
    <location>
        <position position="75"/>
    </location>
    <ligand>
        <name>Mg(2+)</name>
        <dbReference type="ChEBI" id="CHEBI:18420"/>
        <label>3</label>
    </ligand>
</feature>
<dbReference type="Proteomes" id="UP000198660">
    <property type="component" value="Unassembled WGS sequence"/>
</dbReference>
<feature type="binding site" evidence="1">
    <location>
        <position position="29"/>
    </location>
    <ligand>
        <name>Mg(2+)</name>
        <dbReference type="ChEBI" id="CHEBI:18420"/>
        <label>3</label>
    </ligand>
</feature>
<name>A0A1I6TMY2_9BACL</name>
<dbReference type="GO" id="GO:0009030">
    <property type="term" value="F:thiamine-phosphate kinase activity"/>
    <property type="evidence" value="ECO:0007669"/>
    <property type="project" value="UniProtKB-UniRule"/>
</dbReference>
<organism evidence="4 5">
    <name type="scientific">Marininema halotolerans</name>
    <dbReference type="NCBI Taxonomy" id="1155944"/>
    <lineage>
        <taxon>Bacteria</taxon>
        <taxon>Bacillati</taxon>
        <taxon>Bacillota</taxon>
        <taxon>Bacilli</taxon>
        <taxon>Bacillales</taxon>
        <taxon>Thermoactinomycetaceae</taxon>
        <taxon>Marininema</taxon>
    </lineage>
</organism>
<dbReference type="CDD" id="cd02194">
    <property type="entry name" value="ThiL"/>
    <property type="match status" value="1"/>
</dbReference>
<keyword evidence="1" id="KW-0479">Metal-binding</keyword>
<feature type="binding site" evidence="1">
    <location>
        <position position="123"/>
    </location>
    <ligand>
        <name>Mg(2+)</name>
        <dbReference type="ChEBI" id="CHEBI:18420"/>
        <label>1</label>
    </ligand>
</feature>
<dbReference type="GO" id="GO:0009229">
    <property type="term" value="P:thiamine diphosphate biosynthetic process"/>
    <property type="evidence" value="ECO:0007669"/>
    <property type="project" value="UniProtKB-UniRule"/>
</dbReference>
<comment type="caution">
    <text evidence="1">Lacks conserved residue(s) required for the propagation of feature annotation.</text>
</comment>
<dbReference type="SUPFAM" id="SSF55326">
    <property type="entry name" value="PurM N-terminal domain-like"/>
    <property type="match status" value="1"/>
</dbReference>
<feature type="binding site" evidence="1">
    <location>
        <position position="149"/>
    </location>
    <ligand>
        <name>ATP</name>
        <dbReference type="ChEBI" id="CHEBI:30616"/>
    </ligand>
</feature>
<keyword evidence="1 4" id="KW-0418">Kinase</keyword>
<dbReference type="InterPro" id="IPR016188">
    <property type="entry name" value="PurM-like_N"/>
</dbReference>
<dbReference type="EMBL" id="FPAA01000010">
    <property type="protein sequence ID" value="SFS90347.1"/>
    <property type="molecule type" value="Genomic_DNA"/>
</dbReference>
<comment type="miscellaneous">
    <text evidence="1">Reaction mechanism of ThiL seems to utilize a direct, inline transfer of the gamma-phosphate of ATP to TMP rather than a phosphorylated enzyme intermediate.</text>
</comment>
<evidence type="ECO:0000313" key="4">
    <source>
        <dbReference type="EMBL" id="SFS90347.1"/>
    </source>
</evidence>
<reference evidence="5" key="1">
    <citation type="submission" date="2016-10" db="EMBL/GenBank/DDBJ databases">
        <authorList>
            <person name="Varghese N."/>
            <person name="Submissions S."/>
        </authorList>
    </citation>
    <scope>NUCLEOTIDE SEQUENCE [LARGE SCALE GENOMIC DNA]</scope>
    <source>
        <strain evidence="5">DSM 45789</strain>
    </source>
</reference>
<comment type="similarity">
    <text evidence="1">Belongs to the thiamine-monophosphate kinase family.</text>
</comment>
<feature type="binding site" evidence="1">
    <location>
        <position position="44"/>
    </location>
    <ligand>
        <name>Mg(2+)</name>
        <dbReference type="ChEBI" id="CHEBI:18420"/>
        <label>4</label>
    </ligand>
</feature>
<dbReference type="EC" id="2.7.4.16" evidence="1"/>
<sequence length="330" mass="36094">MEDEFQLIAKLLQHRPPINEEVEVDVGDDAAVYRPSKEMSQVITCDTMVEGVHFIEQTMDPVDTGWKGIASNVSDIIAMGGIPKHAVISLAVPQDWTEKKLIRLYQGLGEATQHYGVTILGGDTVRSMKGLMVSITLVGEVEQGTSLRRSSARPGDILFVTGFIGASAAGLHILLREDAKEWRARFPSLIQAHQRPCPQIEAGRLIHRLGERAAANDVSDGLGREAREIAEASGVRLVIDRDQVPLSKDTVTYGAECGVDPFQWAFDGGEDYQLLATCPAQEWKDFQGCALAKGMTFTQIGWVEDGEAGVDCIIEGHRSPLTYTGYNHFA</sequence>
<evidence type="ECO:0000313" key="5">
    <source>
        <dbReference type="Proteomes" id="UP000198660"/>
    </source>
</evidence>
<keyword evidence="1" id="KW-0067">ATP-binding</keyword>
<dbReference type="InterPro" id="IPR010918">
    <property type="entry name" value="PurM-like_C_dom"/>
</dbReference>
<dbReference type="UniPathway" id="UPA00060">
    <property type="reaction ID" value="UER00142"/>
</dbReference>
<feature type="binding site" evidence="1">
    <location>
        <position position="53"/>
    </location>
    <ligand>
        <name>substrate</name>
    </ligand>
</feature>
<keyword evidence="5" id="KW-1185">Reference proteome</keyword>
<dbReference type="Gene3D" id="3.30.1330.10">
    <property type="entry name" value="PurM-like, N-terminal domain"/>
    <property type="match status" value="1"/>
</dbReference>
<comment type="pathway">
    <text evidence="1">Cofactor biosynthesis; thiamine diphosphate biosynthesis; thiamine diphosphate from thiamine phosphate: step 1/1.</text>
</comment>
<evidence type="ECO:0000259" key="2">
    <source>
        <dbReference type="Pfam" id="PF00586"/>
    </source>
</evidence>
<comment type="catalytic activity">
    <reaction evidence="1">
        <text>thiamine phosphate + ATP = thiamine diphosphate + ADP</text>
        <dbReference type="Rhea" id="RHEA:15913"/>
        <dbReference type="ChEBI" id="CHEBI:30616"/>
        <dbReference type="ChEBI" id="CHEBI:37575"/>
        <dbReference type="ChEBI" id="CHEBI:58937"/>
        <dbReference type="ChEBI" id="CHEBI:456216"/>
        <dbReference type="EC" id="2.7.4.16"/>
    </reaction>
</comment>
<feature type="binding site" evidence="1">
    <location>
        <begin position="122"/>
        <end position="123"/>
    </location>
    <ligand>
        <name>ATP</name>
        <dbReference type="ChEBI" id="CHEBI:30616"/>
    </ligand>
</feature>
<dbReference type="GO" id="GO:0000287">
    <property type="term" value="F:magnesium ion binding"/>
    <property type="evidence" value="ECO:0007669"/>
    <property type="project" value="UniProtKB-UniRule"/>
</dbReference>
<feature type="binding site" evidence="1">
    <location>
        <position position="219"/>
    </location>
    <ligand>
        <name>ATP</name>
        <dbReference type="ChEBI" id="CHEBI:30616"/>
    </ligand>
</feature>
<feature type="binding site" evidence="1">
    <location>
        <position position="75"/>
    </location>
    <ligand>
        <name>Mg(2+)</name>
        <dbReference type="ChEBI" id="CHEBI:18420"/>
        <label>2</label>
    </ligand>
</feature>
<dbReference type="AlphaFoldDB" id="A0A1I6TMY2"/>
<dbReference type="HAMAP" id="MF_02128">
    <property type="entry name" value="TMP_kinase"/>
    <property type="match status" value="1"/>
</dbReference>
<comment type="function">
    <text evidence="1">Catalyzes the ATP-dependent phosphorylation of thiamine-monophosphate (TMP) to form thiamine-pyrophosphate (TPP), the active form of vitamin B1.</text>
</comment>
<proteinExistence type="inferred from homology"/>
<evidence type="ECO:0000259" key="3">
    <source>
        <dbReference type="Pfam" id="PF02769"/>
    </source>
</evidence>
<feature type="binding site" evidence="1">
    <location>
        <position position="105"/>
    </location>
    <ligand>
        <name>ATP</name>
        <dbReference type="ChEBI" id="CHEBI:30616"/>
    </ligand>
</feature>
<feature type="binding site" evidence="1">
    <location>
        <position position="46"/>
    </location>
    <ligand>
        <name>Mg(2+)</name>
        <dbReference type="ChEBI" id="CHEBI:18420"/>
        <label>1</label>
    </ligand>
</feature>
<accession>A0A1I6TMY2</accession>
<dbReference type="RefSeq" id="WP_091838195.1">
    <property type="nucleotide sequence ID" value="NZ_FPAA01000010.1"/>
</dbReference>
<dbReference type="GO" id="GO:0009228">
    <property type="term" value="P:thiamine biosynthetic process"/>
    <property type="evidence" value="ECO:0007669"/>
    <property type="project" value="UniProtKB-KW"/>
</dbReference>
<feature type="binding site" evidence="1">
    <location>
        <position position="270"/>
    </location>
    <ligand>
        <name>substrate</name>
    </ligand>
</feature>
<evidence type="ECO:0000256" key="1">
    <source>
        <dbReference type="HAMAP-Rule" id="MF_02128"/>
    </source>
</evidence>
<keyword evidence="1" id="KW-0808">Transferase</keyword>
<feature type="binding site" evidence="1">
    <location>
        <position position="326"/>
    </location>
    <ligand>
        <name>substrate</name>
    </ligand>
</feature>
<dbReference type="SUPFAM" id="SSF56042">
    <property type="entry name" value="PurM C-terminal domain-like"/>
    <property type="match status" value="1"/>
</dbReference>
<dbReference type="Pfam" id="PF02769">
    <property type="entry name" value="AIRS_C"/>
    <property type="match status" value="1"/>
</dbReference>
<gene>
    <name evidence="1" type="primary">thiL</name>
    <name evidence="4" type="ORF">SAMN05444972_110134</name>
</gene>
<dbReference type="Pfam" id="PF00586">
    <property type="entry name" value="AIRS"/>
    <property type="match status" value="1"/>
</dbReference>